<comment type="caution">
    <text evidence="1">The sequence shown here is derived from an EMBL/GenBank/DDBJ whole genome shotgun (WGS) entry which is preliminary data.</text>
</comment>
<dbReference type="EMBL" id="CAMKVN010012571">
    <property type="protein sequence ID" value="CAI2195523.1"/>
    <property type="molecule type" value="Genomic_DNA"/>
</dbReference>
<accession>A0A9W4WYR4</accession>
<protein>
    <submittedName>
        <fullName evidence="1">16038_t:CDS:1</fullName>
    </submittedName>
</protein>
<gene>
    <name evidence="1" type="ORF">FWILDA_LOCUS17119</name>
</gene>
<dbReference type="OrthoDB" id="10634410at2759"/>
<dbReference type="AlphaFoldDB" id="A0A9W4WYR4"/>
<feature type="non-terminal residue" evidence="1">
    <location>
        <position position="1"/>
    </location>
</feature>
<name>A0A9W4WYR4_9GLOM</name>
<dbReference type="Proteomes" id="UP001153678">
    <property type="component" value="Unassembled WGS sequence"/>
</dbReference>
<keyword evidence="2" id="KW-1185">Reference proteome</keyword>
<evidence type="ECO:0000313" key="1">
    <source>
        <dbReference type="EMBL" id="CAI2195523.1"/>
    </source>
</evidence>
<sequence length="43" mass="5019">KKARRIKGVNLLFDSGDERVSKYDKKELLRILGDNHYHSSEDS</sequence>
<proteinExistence type="predicted"/>
<organism evidence="1 2">
    <name type="scientific">Funneliformis geosporum</name>
    <dbReference type="NCBI Taxonomy" id="1117311"/>
    <lineage>
        <taxon>Eukaryota</taxon>
        <taxon>Fungi</taxon>
        <taxon>Fungi incertae sedis</taxon>
        <taxon>Mucoromycota</taxon>
        <taxon>Glomeromycotina</taxon>
        <taxon>Glomeromycetes</taxon>
        <taxon>Glomerales</taxon>
        <taxon>Glomeraceae</taxon>
        <taxon>Funneliformis</taxon>
    </lineage>
</organism>
<evidence type="ECO:0000313" key="2">
    <source>
        <dbReference type="Proteomes" id="UP001153678"/>
    </source>
</evidence>
<reference evidence="1" key="1">
    <citation type="submission" date="2022-08" db="EMBL/GenBank/DDBJ databases">
        <authorList>
            <person name="Kallberg Y."/>
            <person name="Tangrot J."/>
            <person name="Rosling A."/>
        </authorList>
    </citation>
    <scope>NUCLEOTIDE SEQUENCE</scope>
    <source>
        <strain evidence="1">Wild A</strain>
    </source>
</reference>
<feature type="non-terminal residue" evidence="1">
    <location>
        <position position="43"/>
    </location>
</feature>